<dbReference type="InterPro" id="IPR043129">
    <property type="entry name" value="ATPase_NBD"/>
</dbReference>
<keyword evidence="2" id="KW-1185">Reference proteome</keyword>
<comment type="caution">
    <text evidence="1">The sequence shown here is derived from an EMBL/GenBank/DDBJ whole genome shotgun (WGS) entry which is preliminary data.</text>
</comment>
<organism evidence="1 2">
    <name type="scientific">Rhododendron griersonianum</name>
    <dbReference type="NCBI Taxonomy" id="479676"/>
    <lineage>
        <taxon>Eukaryota</taxon>
        <taxon>Viridiplantae</taxon>
        <taxon>Streptophyta</taxon>
        <taxon>Embryophyta</taxon>
        <taxon>Tracheophyta</taxon>
        <taxon>Spermatophyta</taxon>
        <taxon>Magnoliopsida</taxon>
        <taxon>eudicotyledons</taxon>
        <taxon>Gunneridae</taxon>
        <taxon>Pentapetalae</taxon>
        <taxon>asterids</taxon>
        <taxon>Ericales</taxon>
        <taxon>Ericaceae</taxon>
        <taxon>Ericoideae</taxon>
        <taxon>Rhodoreae</taxon>
        <taxon>Rhododendron</taxon>
    </lineage>
</organism>
<dbReference type="PANTHER" id="PTHR43190:SF3">
    <property type="entry name" value="N-ACETYL-D-GLUCOSAMINE KINASE"/>
    <property type="match status" value="1"/>
</dbReference>
<protein>
    <recommendedName>
        <fullName evidence="3">N-acetyl-D-glucosamine kinase</fullName>
    </recommendedName>
</protein>
<gene>
    <name evidence="1" type="ORF">RHGRI_036852</name>
</gene>
<reference evidence="1 2" key="1">
    <citation type="submission" date="2020-08" db="EMBL/GenBank/DDBJ databases">
        <title>Plant Genome Project.</title>
        <authorList>
            <person name="Zhang R.-G."/>
        </authorList>
    </citation>
    <scope>NUCLEOTIDE SEQUENCE [LARGE SCALE GENOMIC DNA]</scope>
    <source>
        <strain evidence="1">WSP0</strain>
        <tissue evidence="1">Leaf</tissue>
    </source>
</reference>
<dbReference type="InterPro" id="IPR052519">
    <property type="entry name" value="Euk-type_GlcNAc_Kinase"/>
</dbReference>
<proteinExistence type="predicted"/>
<evidence type="ECO:0008006" key="3">
    <source>
        <dbReference type="Google" id="ProtNLM"/>
    </source>
</evidence>
<dbReference type="EMBL" id="JACTNZ010000013">
    <property type="protein sequence ID" value="KAG5515954.1"/>
    <property type="molecule type" value="Genomic_DNA"/>
</dbReference>
<accession>A0AAV6HQM8</accession>
<name>A0AAV6HQM8_9ERIC</name>
<evidence type="ECO:0000313" key="1">
    <source>
        <dbReference type="EMBL" id="KAG5515954.1"/>
    </source>
</evidence>
<sequence>MWSSEMDVIFDLTAGHVQLLNAYWSLIADGNGSFPVVMVGGVLEANKKWDIGKEVAACIQKTYPKASPIRPKVEPAVGAALLAWNSLMKETSRLS</sequence>
<dbReference type="AlphaFoldDB" id="A0AAV6HQM8"/>
<dbReference type="PANTHER" id="PTHR43190">
    <property type="entry name" value="N-ACETYL-D-GLUCOSAMINE KINASE"/>
    <property type="match status" value="1"/>
</dbReference>
<dbReference type="Proteomes" id="UP000823749">
    <property type="component" value="Chromosome 13"/>
</dbReference>
<evidence type="ECO:0000313" key="2">
    <source>
        <dbReference type="Proteomes" id="UP000823749"/>
    </source>
</evidence>
<dbReference type="SUPFAM" id="SSF53067">
    <property type="entry name" value="Actin-like ATPase domain"/>
    <property type="match status" value="1"/>
</dbReference>